<evidence type="ECO:0000256" key="3">
    <source>
        <dbReference type="ARBA" id="ARBA00005002"/>
    </source>
</evidence>
<evidence type="ECO:0000256" key="7">
    <source>
        <dbReference type="ARBA" id="ARBA00022723"/>
    </source>
</evidence>
<organism evidence="13 14">
    <name type="scientific">Candidatus Liberibacter ctenarytainae</name>
    <dbReference type="NCBI Taxonomy" id="2020335"/>
    <lineage>
        <taxon>Bacteria</taxon>
        <taxon>Pseudomonadati</taxon>
        <taxon>Pseudomonadota</taxon>
        <taxon>Alphaproteobacteria</taxon>
        <taxon>Hyphomicrobiales</taxon>
        <taxon>Rhizobiaceae</taxon>
        <taxon>Liberibacter</taxon>
    </lineage>
</organism>
<dbReference type="EC" id="3.5.1.108" evidence="4 12"/>
<evidence type="ECO:0000256" key="2">
    <source>
        <dbReference type="ARBA" id="ARBA00002923"/>
    </source>
</evidence>
<comment type="function">
    <text evidence="2 12">Catalyzes the hydrolysis of UDP-3-O-myristoyl-N-acetylglucosamine to form UDP-3-O-myristoylglucosamine and acetate, the committed step in lipid A biosynthesis.</text>
</comment>
<dbReference type="GO" id="GO:0046872">
    <property type="term" value="F:metal ion binding"/>
    <property type="evidence" value="ECO:0007669"/>
    <property type="project" value="UniProtKB-KW"/>
</dbReference>
<dbReference type="AlphaFoldDB" id="A0A937AEV1"/>
<keyword evidence="7 12" id="KW-0479">Metal-binding</keyword>
<dbReference type="EMBL" id="SEOL01000006">
    <property type="protein sequence ID" value="MBL0849124.1"/>
    <property type="molecule type" value="Genomic_DNA"/>
</dbReference>
<comment type="pathway">
    <text evidence="3 12">Glycolipid biosynthesis; lipid IV(A) biosynthesis; lipid IV(A) from (3R)-3-hydroxytetradecanoyl-[acyl-carrier-protein] and UDP-N-acetyl-alpha-D-glucosamine: step 2/6.</text>
</comment>
<dbReference type="GO" id="GO:0009245">
    <property type="term" value="P:lipid A biosynthetic process"/>
    <property type="evidence" value="ECO:0007669"/>
    <property type="project" value="UniProtKB-UniRule"/>
</dbReference>
<dbReference type="InterPro" id="IPR004463">
    <property type="entry name" value="UDP-acyl_GlcNac_deAcase"/>
</dbReference>
<keyword evidence="6 12" id="KW-0441">Lipid A biosynthesis</keyword>
<protein>
    <recommendedName>
        <fullName evidence="4 12">UDP-3-O-acyl-N-acetylglucosamine deacetylase</fullName>
        <shortName evidence="12">UDP-3-O-acyl-GlcNAc deacetylase</shortName>
        <ecNumber evidence="4 12">3.5.1.108</ecNumber>
    </recommendedName>
    <alternativeName>
        <fullName evidence="12">UDP-3-O-[R-3-hydroxymyristoyl]-N-acetylglucosamine deacetylase</fullName>
    </alternativeName>
</protein>
<accession>A0A937AEV1</accession>
<comment type="catalytic activity">
    <reaction evidence="11 12">
        <text>a UDP-3-O-[(3R)-3-hydroxyacyl]-N-acetyl-alpha-D-glucosamine + H2O = a UDP-3-O-[(3R)-3-hydroxyacyl]-alpha-D-glucosamine + acetate</text>
        <dbReference type="Rhea" id="RHEA:67816"/>
        <dbReference type="ChEBI" id="CHEBI:15377"/>
        <dbReference type="ChEBI" id="CHEBI:30089"/>
        <dbReference type="ChEBI" id="CHEBI:137740"/>
        <dbReference type="ChEBI" id="CHEBI:173225"/>
        <dbReference type="EC" id="3.5.1.108"/>
    </reaction>
</comment>
<dbReference type="InterPro" id="IPR011334">
    <property type="entry name" value="UDP-acyl_GlcNac_deAcase_C"/>
</dbReference>
<evidence type="ECO:0000256" key="11">
    <source>
        <dbReference type="ARBA" id="ARBA00024535"/>
    </source>
</evidence>
<feature type="binding site" evidence="12">
    <location>
        <position position="88"/>
    </location>
    <ligand>
        <name>Zn(2+)</name>
        <dbReference type="ChEBI" id="CHEBI:29105"/>
    </ligand>
</feature>
<evidence type="ECO:0000256" key="5">
    <source>
        <dbReference type="ARBA" id="ARBA00022516"/>
    </source>
</evidence>
<evidence type="ECO:0000256" key="6">
    <source>
        <dbReference type="ARBA" id="ARBA00022556"/>
    </source>
</evidence>
<evidence type="ECO:0000256" key="9">
    <source>
        <dbReference type="ARBA" id="ARBA00022833"/>
    </source>
</evidence>
<feature type="binding site" evidence="12">
    <location>
        <position position="247"/>
    </location>
    <ligand>
        <name>Zn(2+)</name>
        <dbReference type="ChEBI" id="CHEBI:29105"/>
    </ligand>
</feature>
<dbReference type="SUPFAM" id="SSF54211">
    <property type="entry name" value="Ribosomal protein S5 domain 2-like"/>
    <property type="match status" value="2"/>
</dbReference>
<evidence type="ECO:0000256" key="4">
    <source>
        <dbReference type="ARBA" id="ARBA00012745"/>
    </source>
</evidence>
<feature type="binding site" evidence="12">
    <location>
        <position position="251"/>
    </location>
    <ligand>
        <name>Zn(2+)</name>
        <dbReference type="ChEBI" id="CHEBI:29105"/>
    </ligand>
</feature>
<evidence type="ECO:0000313" key="13">
    <source>
        <dbReference type="EMBL" id="MBL0849124.1"/>
    </source>
</evidence>
<dbReference type="InterPro" id="IPR015870">
    <property type="entry name" value="UDP-acyl_N-AcGlcN_deAcase_N"/>
</dbReference>
<dbReference type="NCBIfam" id="TIGR00325">
    <property type="entry name" value="lpxC"/>
    <property type="match status" value="1"/>
</dbReference>
<dbReference type="PANTHER" id="PTHR33694:SF1">
    <property type="entry name" value="UDP-3-O-ACYL-N-ACETYLGLUCOSAMINE DEACETYLASE 1, MITOCHONDRIAL-RELATED"/>
    <property type="match status" value="1"/>
</dbReference>
<evidence type="ECO:0000256" key="8">
    <source>
        <dbReference type="ARBA" id="ARBA00022801"/>
    </source>
</evidence>
<comment type="cofactor">
    <cofactor evidence="1 12">
        <name>Zn(2+)</name>
        <dbReference type="ChEBI" id="CHEBI:29105"/>
    </cofactor>
</comment>
<proteinExistence type="inferred from homology"/>
<dbReference type="Proteomes" id="UP000736856">
    <property type="component" value="Unassembled WGS sequence"/>
</dbReference>
<keyword evidence="8 12" id="KW-0378">Hydrolase</keyword>
<dbReference type="Gene3D" id="3.30.230.20">
    <property type="entry name" value="lpxc deacetylase, domain 1"/>
    <property type="match status" value="1"/>
</dbReference>
<reference evidence="13" key="1">
    <citation type="submission" date="2019-02" db="EMBL/GenBank/DDBJ databases">
        <title>A novel Candidatus Liberibacter species associated with the New Zealand native fuchsia psyllid, Ctenarytaina fuchsiae.</title>
        <authorList>
            <person name="Thompson S.M."/>
            <person name="Jorgensen N."/>
            <person name="David C."/>
            <person name="Bulman S.R."/>
            <person name="Smith G.R."/>
        </authorList>
    </citation>
    <scope>NUCLEOTIDE SEQUENCE</scope>
    <source>
        <strain evidence="13">Oxford</strain>
    </source>
</reference>
<feature type="active site" description="Proton donor" evidence="12">
    <location>
        <position position="274"/>
    </location>
</feature>
<dbReference type="Pfam" id="PF03331">
    <property type="entry name" value="LpxC"/>
    <property type="match status" value="1"/>
</dbReference>
<name>A0A937AEV1_9HYPH</name>
<dbReference type="GO" id="GO:0016020">
    <property type="term" value="C:membrane"/>
    <property type="evidence" value="ECO:0007669"/>
    <property type="project" value="GOC"/>
</dbReference>
<keyword evidence="10 12" id="KW-0443">Lipid metabolism</keyword>
<evidence type="ECO:0000256" key="12">
    <source>
        <dbReference type="HAMAP-Rule" id="MF_00388"/>
    </source>
</evidence>
<dbReference type="InterPro" id="IPR020568">
    <property type="entry name" value="Ribosomal_Su5_D2-typ_SF"/>
</dbReference>
<sequence length="330" mass="37274">MQMIRSNQLFEYQRTIFDSITISGIGVHSGTQSHLTLYPVKENTGIILRSSQLDKVVHTVPALWKNVVKTDWCTVLGSYPNHFYTVEHLMATLYAFGIDNVIIEIDGHEIPIMDGSAKAFVDSISRVGMTTLGAKRRYIRILKPVRICCGDSWAEFVPYDAMRFEIEIAFDSQVIGRQKWKGNLTEKVFCDQISSARTFGFLRDAKYYRKLGYSLGSSLENTVVISEDDKILNPEGLRYPHDEFVRHKAMDAIGDIALAGAQFIGCYRSYRGGHQVNHMALCALLSDHSAYEIIDDIGMFKNVSSQQSRMSSAPCSKMVQENAMLLQRKD</sequence>
<evidence type="ECO:0000256" key="1">
    <source>
        <dbReference type="ARBA" id="ARBA00001947"/>
    </source>
</evidence>
<dbReference type="PANTHER" id="PTHR33694">
    <property type="entry name" value="UDP-3-O-ACYL-N-ACETYLGLUCOSAMINE DEACETYLASE 1, MITOCHONDRIAL-RELATED"/>
    <property type="match status" value="1"/>
</dbReference>
<comment type="similarity">
    <text evidence="12">Belongs to the LpxC family.</text>
</comment>
<dbReference type="GO" id="GO:0103117">
    <property type="term" value="F:UDP-3-O-acyl-N-acetylglucosamine deacetylase activity"/>
    <property type="evidence" value="ECO:0007669"/>
    <property type="project" value="UniProtKB-UniRule"/>
</dbReference>
<comment type="caution">
    <text evidence="13">The sequence shown here is derived from an EMBL/GenBank/DDBJ whole genome shotgun (WGS) entry which is preliminary data.</text>
</comment>
<dbReference type="Gene3D" id="3.30.1700.10">
    <property type="entry name" value="lpxc deacetylase, domain 2"/>
    <property type="match status" value="1"/>
</dbReference>
<evidence type="ECO:0000313" key="14">
    <source>
        <dbReference type="Proteomes" id="UP000736856"/>
    </source>
</evidence>
<keyword evidence="9 12" id="KW-0862">Zinc</keyword>
<keyword evidence="5 12" id="KW-0444">Lipid biosynthesis</keyword>
<dbReference type="HAMAP" id="MF_00388">
    <property type="entry name" value="LpxC"/>
    <property type="match status" value="1"/>
</dbReference>
<gene>
    <name evidence="12" type="primary">lpxC</name>
    <name evidence="13" type="ORF">EU981_03475</name>
</gene>
<evidence type="ECO:0000256" key="10">
    <source>
        <dbReference type="ARBA" id="ARBA00023098"/>
    </source>
</evidence>